<accession>A0A6A5KHR0</accession>
<sequence>MDNRAIRLPPTTTRRNIFTAHPAQQPRRQKPRPDQDPPEPTIFQQPAEDELVERNSSGEYVTQAPTPVYKDMLRDADAEEQGQENELIALYGKPNTHWDVEEEIRAALKSSLRRKVASLDEDAWIFVGEGSANGNGKK</sequence>
<feature type="compositionally biased region" description="Polar residues" evidence="1">
    <location>
        <begin position="54"/>
        <end position="65"/>
    </location>
</feature>
<reference evidence="2" key="1">
    <citation type="submission" date="2020-01" db="EMBL/GenBank/DDBJ databases">
        <authorList>
            <consortium name="DOE Joint Genome Institute"/>
            <person name="Haridas S."/>
            <person name="Albert R."/>
            <person name="Binder M."/>
            <person name="Bloem J."/>
            <person name="Labutti K."/>
            <person name="Salamov A."/>
            <person name="Andreopoulos B."/>
            <person name="Baker S.E."/>
            <person name="Barry K."/>
            <person name="Bills G."/>
            <person name="Bluhm B.H."/>
            <person name="Cannon C."/>
            <person name="Castanera R."/>
            <person name="Culley D.E."/>
            <person name="Daum C."/>
            <person name="Ezra D."/>
            <person name="Gonzalez J.B."/>
            <person name="Henrissat B."/>
            <person name="Kuo A."/>
            <person name="Liang C."/>
            <person name="Lipzen A."/>
            <person name="Lutzoni F."/>
            <person name="Magnuson J."/>
            <person name="Mondo S."/>
            <person name="Nolan M."/>
            <person name="Ohm R."/>
            <person name="Pangilinan J."/>
            <person name="Park H.-J."/>
            <person name="Ramirez L."/>
            <person name="Alfaro M."/>
            <person name="Sun H."/>
            <person name="Tritt A."/>
            <person name="Yoshinaga Y."/>
            <person name="Zwiers L.-H."/>
            <person name="Turgeon B.G."/>
            <person name="Goodwin S.B."/>
            <person name="Spatafora J.W."/>
            <person name="Crous P.W."/>
            <person name="Grigoriev I.V."/>
        </authorList>
    </citation>
    <scope>NUCLEOTIDE SEQUENCE</scope>
    <source>
        <strain evidence="2">P77</strain>
    </source>
</reference>
<dbReference type="AlphaFoldDB" id="A0A6A5KHR0"/>
<proteinExistence type="predicted"/>
<keyword evidence="3" id="KW-1185">Reference proteome</keyword>
<organism evidence="2 3">
    <name type="scientific">Decorospora gaudefroyi</name>
    <dbReference type="NCBI Taxonomy" id="184978"/>
    <lineage>
        <taxon>Eukaryota</taxon>
        <taxon>Fungi</taxon>
        <taxon>Dikarya</taxon>
        <taxon>Ascomycota</taxon>
        <taxon>Pezizomycotina</taxon>
        <taxon>Dothideomycetes</taxon>
        <taxon>Pleosporomycetidae</taxon>
        <taxon>Pleosporales</taxon>
        <taxon>Pleosporineae</taxon>
        <taxon>Pleosporaceae</taxon>
        <taxon>Decorospora</taxon>
    </lineage>
</organism>
<feature type="region of interest" description="Disordered" evidence="1">
    <location>
        <begin position="1"/>
        <end position="65"/>
    </location>
</feature>
<evidence type="ECO:0000256" key="1">
    <source>
        <dbReference type="SAM" id="MobiDB-lite"/>
    </source>
</evidence>
<protein>
    <submittedName>
        <fullName evidence="2">Uncharacterized protein</fullName>
    </submittedName>
</protein>
<name>A0A6A5KHR0_9PLEO</name>
<dbReference type="OrthoDB" id="4188844at2759"/>
<dbReference type="Proteomes" id="UP000800040">
    <property type="component" value="Unassembled WGS sequence"/>
</dbReference>
<evidence type="ECO:0000313" key="2">
    <source>
        <dbReference type="EMBL" id="KAF1837845.1"/>
    </source>
</evidence>
<evidence type="ECO:0000313" key="3">
    <source>
        <dbReference type="Proteomes" id="UP000800040"/>
    </source>
</evidence>
<gene>
    <name evidence="2" type="ORF">BDW02DRAFT_565567</name>
</gene>
<dbReference type="EMBL" id="ML975257">
    <property type="protein sequence ID" value="KAF1837845.1"/>
    <property type="molecule type" value="Genomic_DNA"/>
</dbReference>